<evidence type="ECO:0000313" key="3">
    <source>
        <dbReference type="EMBL" id="OWV34766.1"/>
    </source>
</evidence>
<dbReference type="PROSITE" id="PS50005">
    <property type="entry name" value="TPR"/>
    <property type="match status" value="2"/>
</dbReference>
<dbReference type="InterPro" id="IPR011990">
    <property type="entry name" value="TPR-like_helical_dom_sf"/>
</dbReference>
<dbReference type="Gene3D" id="1.25.40.10">
    <property type="entry name" value="Tetratricopeptide repeat domain"/>
    <property type="match status" value="1"/>
</dbReference>
<dbReference type="SMART" id="SM00028">
    <property type="entry name" value="TPR"/>
    <property type="match status" value="2"/>
</dbReference>
<accession>A0A219B9G7</accession>
<keyword evidence="4" id="KW-1185">Reference proteome</keyword>
<dbReference type="Pfam" id="PF13432">
    <property type="entry name" value="TPR_16"/>
    <property type="match status" value="1"/>
</dbReference>
<feature type="compositionally biased region" description="Low complexity" evidence="2">
    <location>
        <begin position="172"/>
        <end position="181"/>
    </location>
</feature>
<evidence type="ECO:0000256" key="1">
    <source>
        <dbReference type="PROSITE-ProRule" id="PRU00339"/>
    </source>
</evidence>
<name>A0A219B9G7_9SPHN</name>
<evidence type="ECO:0000256" key="2">
    <source>
        <dbReference type="SAM" id="MobiDB-lite"/>
    </source>
</evidence>
<dbReference type="EMBL" id="NFZT01000001">
    <property type="protein sequence ID" value="OWV34766.1"/>
    <property type="molecule type" value="Genomic_DNA"/>
</dbReference>
<sequence>MDVTGSSSPVSKRLAKDGPMGVFDMNKLILAGGAAVILGGLSSVAFCAPTEPEIAPRSVSFASQGEDLLGANQPEEAILQFETALAVDPKNVNAYLGLARAHKSLGLPGRAVKFYREGLTIDPTNLTALEEQGDALVERGAIERAEENLARIREICEGECDAASRLARKIESGPPAEMAEAAPDERPATN</sequence>
<evidence type="ECO:0000313" key="4">
    <source>
        <dbReference type="Proteomes" id="UP000198462"/>
    </source>
</evidence>
<keyword evidence="1" id="KW-0802">TPR repeat</keyword>
<reference evidence="4" key="1">
    <citation type="submission" date="2017-05" db="EMBL/GenBank/DDBJ databases">
        <authorList>
            <person name="Lin X."/>
        </authorList>
    </citation>
    <scope>NUCLEOTIDE SEQUENCE [LARGE SCALE GENOMIC DNA]</scope>
    <source>
        <strain evidence="4">JLT2012</strain>
    </source>
</reference>
<feature type="region of interest" description="Disordered" evidence="2">
    <location>
        <begin position="167"/>
        <end position="190"/>
    </location>
</feature>
<comment type="caution">
    <text evidence="3">The sequence shown here is derived from an EMBL/GenBank/DDBJ whole genome shotgun (WGS) entry which is preliminary data.</text>
</comment>
<feature type="repeat" description="TPR" evidence="1">
    <location>
        <begin position="58"/>
        <end position="91"/>
    </location>
</feature>
<dbReference type="AlphaFoldDB" id="A0A219B9G7"/>
<gene>
    <name evidence="3" type="ORF">B5C34_12270</name>
</gene>
<dbReference type="InterPro" id="IPR019734">
    <property type="entry name" value="TPR_rpt"/>
</dbReference>
<dbReference type="Proteomes" id="UP000198462">
    <property type="component" value="Unassembled WGS sequence"/>
</dbReference>
<dbReference type="SUPFAM" id="SSF48452">
    <property type="entry name" value="TPR-like"/>
    <property type="match status" value="1"/>
</dbReference>
<protein>
    <submittedName>
        <fullName evidence="3">Uncharacterized protein</fullName>
    </submittedName>
</protein>
<organism evidence="3 4">
    <name type="scientific">Pacificimonas flava</name>
    <dbReference type="NCBI Taxonomy" id="1234595"/>
    <lineage>
        <taxon>Bacteria</taxon>
        <taxon>Pseudomonadati</taxon>
        <taxon>Pseudomonadota</taxon>
        <taxon>Alphaproteobacteria</taxon>
        <taxon>Sphingomonadales</taxon>
        <taxon>Sphingosinicellaceae</taxon>
        <taxon>Pacificimonas</taxon>
    </lineage>
</organism>
<proteinExistence type="predicted"/>
<feature type="repeat" description="TPR" evidence="1">
    <location>
        <begin position="92"/>
        <end position="125"/>
    </location>
</feature>
<dbReference type="OrthoDB" id="8480982at2"/>